<name>A0ACC2NMC0_9HYME</name>
<evidence type="ECO:0000313" key="1">
    <source>
        <dbReference type="EMBL" id="KAJ8671464.1"/>
    </source>
</evidence>
<keyword evidence="2" id="KW-1185">Reference proteome</keyword>
<protein>
    <submittedName>
        <fullName evidence="1">Uncharacterized protein</fullName>
    </submittedName>
</protein>
<comment type="caution">
    <text evidence="1">The sequence shown here is derived from an EMBL/GenBank/DDBJ whole genome shotgun (WGS) entry which is preliminary data.</text>
</comment>
<dbReference type="EMBL" id="CM056743">
    <property type="protein sequence ID" value="KAJ8671464.1"/>
    <property type="molecule type" value="Genomic_DNA"/>
</dbReference>
<evidence type="ECO:0000313" key="2">
    <source>
        <dbReference type="Proteomes" id="UP001239111"/>
    </source>
</evidence>
<dbReference type="Proteomes" id="UP001239111">
    <property type="component" value="Chromosome 3"/>
</dbReference>
<gene>
    <name evidence="1" type="ORF">QAD02_002723</name>
</gene>
<accession>A0ACC2NMC0</accession>
<organism evidence="1 2">
    <name type="scientific">Eretmocerus hayati</name>
    <dbReference type="NCBI Taxonomy" id="131215"/>
    <lineage>
        <taxon>Eukaryota</taxon>
        <taxon>Metazoa</taxon>
        <taxon>Ecdysozoa</taxon>
        <taxon>Arthropoda</taxon>
        <taxon>Hexapoda</taxon>
        <taxon>Insecta</taxon>
        <taxon>Pterygota</taxon>
        <taxon>Neoptera</taxon>
        <taxon>Endopterygota</taxon>
        <taxon>Hymenoptera</taxon>
        <taxon>Apocrita</taxon>
        <taxon>Proctotrupomorpha</taxon>
        <taxon>Chalcidoidea</taxon>
        <taxon>Aphelinidae</taxon>
        <taxon>Aphelininae</taxon>
        <taxon>Eretmocerus</taxon>
    </lineage>
</organism>
<proteinExistence type="predicted"/>
<sequence>MRVYSEGGKGGDLSFHLSLGYDDMLNYDPFVFHAYQILGRLSNTLPSMQWAAQSSVLPILESLSSYNVTMDDEIECIEENQLLKVPISDLKSIDAKFIRFRKSNLITVLTGMFCRYSTLERAKRAIALDVAESLIVSHDGKILLYADQRPVLKVSLDQ</sequence>
<reference evidence="1" key="1">
    <citation type="submission" date="2023-04" db="EMBL/GenBank/DDBJ databases">
        <title>A chromosome-level genome assembly of the parasitoid wasp Eretmocerus hayati.</title>
        <authorList>
            <person name="Zhong Y."/>
            <person name="Liu S."/>
            <person name="Liu Y."/>
        </authorList>
    </citation>
    <scope>NUCLEOTIDE SEQUENCE</scope>
    <source>
        <strain evidence="1">ZJU_SS_LIU_2023</strain>
    </source>
</reference>